<evidence type="ECO:0000256" key="1">
    <source>
        <dbReference type="SAM" id="MobiDB-lite"/>
    </source>
</evidence>
<evidence type="ECO:0000313" key="2">
    <source>
        <dbReference type="EMBL" id="KAF4435383.1"/>
    </source>
</evidence>
<feature type="non-terminal residue" evidence="2">
    <location>
        <position position="369"/>
    </location>
</feature>
<dbReference type="EMBL" id="JAADYS010004157">
    <property type="protein sequence ID" value="KAF4435383.1"/>
    <property type="molecule type" value="Genomic_DNA"/>
</dbReference>
<reference evidence="2 3" key="1">
    <citation type="submission" date="2020-01" db="EMBL/GenBank/DDBJ databases">
        <title>Identification and distribution of gene clusters putatively required for synthesis of sphingolipid metabolism inhibitors in phylogenetically diverse species of the filamentous fungus Fusarium.</title>
        <authorList>
            <person name="Kim H.-S."/>
            <person name="Busman M."/>
            <person name="Brown D.W."/>
            <person name="Divon H."/>
            <person name="Uhlig S."/>
            <person name="Proctor R.H."/>
        </authorList>
    </citation>
    <scope>NUCLEOTIDE SEQUENCE [LARGE SCALE GENOMIC DNA]</scope>
    <source>
        <strain evidence="2 3">NRRL 20459</strain>
    </source>
</reference>
<name>A0A8H4JRD4_9HYPO</name>
<keyword evidence="3" id="KW-1185">Reference proteome</keyword>
<feature type="region of interest" description="Disordered" evidence="1">
    <location>
        <begin position="329"/>
        <end position="369"/>
    </location>
</feature>
<feature type="compositionally biased region" description="Basic and acidic residues" evidence="1">
    <location>
        <begin position="43"/>
        <end position="59"/>
    </location>
</feature>
<organism evidence="2 3">
    <name type="scientific">Fusarium albosuccineum</name>
    <dbReference type="NCBI Taxonomy" id="1237068"/>
    <lineage>
        <taxon>Eukaryota</taxon>
        <taxon>Fungi</taxon>
        <taxon>Dikarya</taxon>
        <taxon>Ascomycota</taxon>
        <taxon>Pezizomycotina</taxon>
        <taxon>Sordariomycetes</taxon>
        <taxon>Hypocreomycetidae</taxon>
        <taxon>Hypocreales</taxon>
        <taxon>Nectriaceae</taxon>
        <taxon>Fusarium</taxon>
        <taxon>Fusarium decemcellulare species complex</taxon>
    </lineage>
</organism>
<evidence type="ECO:0000313" key="3">
    <source>
        <dbReference type="Proteomes" id="UP000554235"/>
    </source>
</evidence>
<protein>
    <submittedName>
        <fullName evidence="2">Uncharacterized protein</fullName>
    </submittedName>
</protein>
<gene>
    <name evidence="2" type="ORF">FALBO_17459</name>
</gene>
<feature type="region of interest" description="Disordered" evidence="1">
    <location>
        <begin position="1"/>
        <end position="210"/>
    </location>
</feature>
<feature type="compositionally biased region" description="Polar residues" evidence="1">
    <location>
        <begin position="17"/>
        <end position="26"/>
    </location>
</feature>
<dbReference type="OrthoDB" id="5244639at2759"/>
<dbReference type="AlphaFoldDB" id="A0A8H4JRD4"/>
<feature type="compositionally biased region" description="Pro residues" evidence="1">
    <location>
        <begin position="360"/>
        <end position="369"/>
    </location>
</feature>
<accession>A0A8H4JRD4</accession>
<comment type="caution">
    <text evidence="2">The sequence shown here is derived from an EMBL/GenBank/DDBJ whole genome shotgun (WGS) entry which is preliminary data.</text>
</comment>
<proteinExistence type="predicted"/>
<feature type="non-terminal residue" evidence="2">
    <location>
        <position position="1"/>
    </location>
</feature>
<sequence>PAPAPAPVETKTDDNPWSKSKGQSSLAFDGLEKVTEIPKGSKQGKEDLWGFGAKEEKKKTNLWGAEPEEEVKDGDPWGWGGSKKKGKGSLLEEIPEPAPGADKKDIWDTWGISKKDRAKKKNIIDDGASSHLEPAPDPPQADDLWGGWSSKKDKPKKSSIWGEQELVPEPAPDPPSFEDRNDGDDFWSTFGGGKPKGVEEAPPAEGWSSWGMAKQEPIKPADDSWDLWGTGKKKKKAGDLIQLGDEIPPAVPDPIEAVGGDDFLDSWGFGKKTKKVTDPFAFKTAGPEEPSDDFWGSLGKKPNAHEFLVEPTGEISQHDDVVEVMGSKAINDEDDDWGWTSSSKTKKSQHRMDTLTNLLPPAPAPPSME</sequence>
<dbReference type="Proteomes" id="UP000554235">
    <property type="component" value="Unassembled WGS sequence"/>
</dbReference>